<dbReference type="EMBL" id="CP098809">
    <property type="protein sequence ID" value="USJ26993.1"/>
    <property type="molecule type" value="Genomic_DNA"/>
</dbReference>
<evidence type="ECO:0000313" key="3">
    <source>
        <dbReference type="Proteomes" id="UP001055460"/>
    </source>
</evidence>
<sequence>MKTPQRRFVVEFKSGRRQPKVQAGSIWGNTDLKTLAREVENEAAHLFGRQELNADGGIDPASDAHVPSFVDEPAVITAPEPANEVADQVAAAHLISNVADEARETAIGPLTVARTRGLPKRASGKHPPRPSPGTASEPTEQQSDLESRSAPTMLLEELVSLDAENSRLRKLLGEQLRAQNVTLKKMLERF</sequence>
<reference evidence="2" key="1">
    <citation type="submission" date="2022-06" db="EMBL/GenBank/DDBJ databases">
        <title>Physiological and biochemical characterization and genomic elucidation of a strain of the genus Ensifer adhaerens M8 that combines arsenic oxidation and chromium reduction.</title>
        <authorList>
            <person name="Li X."/>
            <person name="Yu c."/>
        </authorList>
    </citation>
    <scope>NUCLEOTIDE SEQUENCE</scope>
    <source>
        <strain evidence="2">M8</strain>
        <plasmid evidence="2">pB</plasmid>
    </source>
</reference>
<evidence type="ECO:0000256" key="1">
    <source>
        <dbReference type="SAM" id="MobiDB-lite"/>
    </source>
</evidence>
<feature type="compositionally biased region" description="Polar residues" evidence="1">
    <location>
        <begin position="133"/>
        <end position="144"/>
    </location>
</feature>
<organism evidence="2 3">
    <name type="scientific">Ensifer adhaerens</name>
    <name type="common">Sinorhizobium morelense</name>
    <dbReference type="NCBI Taxonomy" id="106592"/>
    <lineage>
        <taxon>Bacteria</taxon>
        <taxon>Pseudomonadati</taxon>
        <taxon>Pseudomonadota</taxon>
        <taxon>Alphaproteobacteria</taxon>
        <taxon>Hyphomicrobiales</taxon>
        <taxon>Rhizobiaceae</taxon>
        <taxon>Sinorhizobium/Ensifer group</taxon>
        <taxon>Ensifer</taxon>
    </lineage>
</organism>
<evidence type="ECO:0000313" key="2">
    <source>
        <dbReference type="EMBL" id="USJ26993.1"/>
    </source>
</evidence>
<feature type="compositionally biased region" description="Basic residues" evidence="1">
    <location>
        <begin position="117"/>
        <end position="128"/>
    </location>
</feature>
<name>A0A9Q9DCS6_ENSAD</name>
<accession>A0A9Q9DCS6</accession>
<proteinExistence type="predicted"/>
<keyword evidence="2" id="KW-0614">Plasmid</keyword>
<dbReference type="AlphaFoldDB" id="A0A9Q9DCS6"/>
<dbReference type="Proteomes" id="UP001055460">
    <property type="component" value="Plasmid pB"/>
</dbReference>
<feature type="region of interest" description="Disordered" evidence="1">
    <location>
        <begin position="107"/>
        <end position="152"/>
    </location>
</feature>
<dbReference type="RefSeq" id="WP_252160924.1">
    <property type="nucleotide sequence ID" value="NZ_CP098809.1"/>
</dbReference>
<protein>
    <submittedName>
        <fullName evidence="2">Uncharacterized protein</fullName>
    </submittedName>
</protein>
<geneLocation type="plasmid" evidence="2 3">
    <name>pB</name>
</geneLocation>
<gene>
    <name evidence="2" type="ORF">NE863_31340</name>
</gene>